<dbReference type="InterPro" id="IPR011332">
    <property type="entry name" value="Ribosomal_zn-bd"/>
</dbReference>
<dbReference type="Proteomes" id="UP000030655">
    <property type="component" value="Unassembled WGS sequence"/>
</dbReference>
<protein>
    <submittedName>
        <fullName evidence="4">Ribosomal protein L37a</fullName>
    </submittedName>
</protein>
<dbReference type="InterPro" id="IPR002674">
    <property type="entry name" value="Ribosomal_eL43"/>
</dbReference>
<comment type="similarity">
    <text evidence="1">Belongs to the eukaryotic ribosomal protein eL43 family.</text>
</comment>
<evidence type="ECO:0000256" key="2">
    <source>
        <dbReference type="ARBA" id="ARBA00022980"/>
    </source>
</evidence>
<dbReference type="EMBL" id="KK365188">
    <property type="protein sequence ID" value="KCZ80312.1"/>
    <property type="molecule type" value="Genomic_DNA"/>
</dbReference>
<feature type="non-terminal residue" evidence="4">
    <location>
        <position position="1"/>
    </location>
</feature>
<name>A0A059EZL8_9MICR</name>
<dbReference type="PANTHER" id="PTHR48129">
    <property type="entry name" value="60S RIBOSOMAL PROTEIN L37A"/>
    <property type="match status" value="1"/>
</dbReference>
<keyword evidence="5" id="KW-1185">Reference proteome</keyword>
<evidence type="ECO:0000256" key="3">
    <source>
        <dbReference type="ARBA" id="ARBA00023274"/>
    </source>
</evidence>
<gene>
    <name evidence="4" type="ORF">H312_02280</name>
</gene>
<evidence type="ECO:0000256" key="1">
    <source>
        <dbReference type="ARBA" id="ARBA00008672"/>
    </source>
</evidence>
<dbReference type="GO" id="GO:0006412">
    <property type="term" value="P:translation"/>
    <property type="evidence" value="ECO:0007669"/>
    <property type="project" value="InterPro"/>
</dbReference>
<dbReference type="VEuPathDB" id="MicrosporidiaDB:H312_02280"/>
<evidence type="ECO:0000313" key="4">
    <source>
        <dbReference type="EMBL" id="KCZ80312.1"/>
    </source>
</evidence>
<proteinExistence type="inferred from homology"/>
<keyword evidence="3" id="KW-0687">Ribonucleoprotein</keyword>
<dbReference type="HAMAP" id="MF_00327">
    <property type="entry name" value="Ribosomal_eL43"/>
    <property type="match status" value="1"/>
</dbReference>
<dbReference type="GO" id="GO:0005840">
    <property type="term" value="C:ribosome"/>
    <property type="evidence" value="ECO:0007669"/>
    <property type="project" value="UniProtKB-KW"/>
</dbReference>
<evidence type="ECO:0000313" key="5">
    <source>
        <dbReference type="Proteomes" id="UP000030655"/>
    </source>
</evidence>
<keyword evidence="2 4" id="KW-0689">Ribosomal protein</keyword>
<dbReference type="NCBIfam" id="TIGR00280">
    <property type="entry name" value="eL43_euk_arch"/>
    <property type="match status" value="1"/>
</dbReference>
<dbReference type="HOGENOM" id="CLU_141199_1_0_1"/>
<reference evidence="5" key="1">
    <citation type="submission" date="2013-02" db="EMBL/GenBank/DDBJ databases">
        <authorList>
            <consortium name="The Broad Institute Genome Sequencing Platform"/>
            <person name="Cuomo C."/>
            <person name="Becnel J."/>
            <person name="Sanscrainte N."/>
            <person name="Walker B."/>
            <person name="Young S.K."/>
            <person name="Zeng Q."/>
            <person name="Gargeya S."/>
            <person name="Fitzgerald M."/>
            <person name="Haas B."/>
            <person name="Abouelleil A."/>
            <person name="Alvarado L."/>
            <person name="Arachchi H.M."/>
            <person name="Berlin A.M."/>
            <person name="Chapman S.B."/>
            <person name="Dewar J."/>
            <person name="Goldberg J."/>
            <person name="Griggs A."/>
            <person name="Gujja S."/>
            <person name="Hansen M."/>
            <person name="Howarth C."/>
            <person name="Imamovic A."/>
            <person name="Larimer J."/>
            <person name="McCowan C."/>
            <person name="Murphy C."/>
            <person name="Neiman D."/>
            <person name="Pearson M."/>
            <person name="Priest M."/>
            <person name="Roberts A."/>
            <person name="Saif S."/>
            <person name="Shea T."/>
            <person name="Sisk P."/>
            <person name="Sykes S."/>
            <person name="Wortman J."/>
            <person name="Nusbaum C."/>
            <person name="Birren B."/>
        </authorList>
    </citation>
    <scope>NUCLEOTIDE SEQUENCE [LARGE SCALE GENOMIC DNA]</scope>
    <source>
        <strain evidence="5">PRA339</strain>
    </source>
</reference>
<dbReference type="STRING" id="1288291.A0A059EZL8"/>
<dbReference type="SUPFAM" id="SSF57829">
    <property type="entry name" value="Zn-binding ribosomal proteins"/>
    <property type="match status" value="1"/>
</dbReference>
<dbReference type="InterPro" id="IPR050522">
    <property type="entry name" value="Ribosomal_protein_eL43"/>
</dbReference>
<dbReference type="GO" id="GO:0003735">
    <property type="term" value="F:structural constituent of ribosome"/>
    <property type="evidence" value="ECO:0007669"/>
    <property type="project" value="InterPro"/>
</dbReference>
<accession>A0A059EZL8</accession>
<dbReference type="NCBIfam" id="NF003058">
    <property type="entry name" value="PRK03976.1"/>
    <property type="match status" value="1"/>
</dbReference>
<dbReference type="OrthoDB" id="2185952at2759"/>
<reference evidence="4 5" key="2">
    <citation type="submission" date="2014-03" db="EMBL/GenBank/DDBJ databases">
        <title>The Genome Sequence of Anncaliia algerae insect isolate PRA339.</title>
        <authorList>
            <consortium name="The Broad Institute Genome Sequencing Platform"/>
            <consortium name="The Broad Institute Genome Sequencing Center for Infectious Disease"/>
            <person name="Cuomo C."/>
            <person name="Becnel J."/>
            <person name="Sanscrainte N."/>
            <person name="Walker B."/>
            <person name="Young S.K."/>
            <person name="Zeng Q."/>
            <person name="Gargeya S."/>
            <person name="Fitzgerald M."/>
            <person name="Haas B."/>
            <person name="Abouelleil A."/>
            <person name="Alvarado L."/>
            <person name="Arachchi H.M."/>
            <person name="Berlin A.M."/>
            <person name="Chapman S.B."/>
            <person name="Dewar J."/>
            <person name="Goldberg J."/>
            <person name="Griggs A."/>
            <person name="Gujja S."/>
            <person name="Hansen M."/>
            <person name="Howarth C."/>
            <person name="Imamovic A."/>
            <person name="Larimer J."/>
            <person name="McCowan C."/>
            <person name="Murphy C."/>
            <person name="Neiman D."/>
            <person name="Pearson M."/>
            <person name="Priest M."/>
            <person name="Roberts A."/>
            <person name="Saif S."/>
            <person name="Shea T."/>
            <person name="Sisk P."/>
            <person name="Sykes S."/>
            <person name="Wortman J."/>
            <person name="Nusbaum C."/>
            <person name="Birren B."/>
        </authorList>
    </citation>
    <scope>NUCLEOTIDE SEQUENCE [LARGE SCALE GENOMIC DNA]</scope>
    <source>
        <strain evidence="4 5">PRA339</strain>
    </source>
</reference>
<dbReference type="Pfam" id="PF01780">
    <property type="entry name" value="Ribosomal_L37ae"/>
    <property type="match status" value="1"/>
</dbReference>
<sequence length="87" mass="9637">SRRTKKVGIVGKYGVRYGSSLRKRIKTVEISQHATYECKSCGKDSVKRVCAGIWKCKKCRYTFAGGAFAPNTPAGLHSLAQLKENKE</sequence>
<dbReference type="Gene3D" id="2.20.25.30">
    <property type="match status" value="1"/>
</dbReference>
<organism evidence="4 5">
    <name type="scientific">Anncaliia algerae PRA339</name>
    <dbReference type="NCBI Taxonomy" id="1288291"/>
    <lineage>
        <taxon>Eukaryota</taxon>
        <taxon>Fungi</taxon>
        <taxon>Fungi incertae sedis</taxon>
        <taxon>Microsporidia</taxon>
        <taxon>Tubulinosematoidea</taxon>
        <taxon>Tubulinosematidae</taxon>
        <taxon>Anncaliia</taxon>
    </lineage>
</organism>
<dbReference type="InterPro" id="IPR011331">
    <property type="entry name" value="Ribosomal_eL37/eL43"/>
</dbReference>
<dbReference type="PANTHER" id="PTHR48129:SF1">
    <property type="entry name" value="LARGE RIBOSOMAL SUBUNIT PROTEIN EL43"/>
    <property type="match status" value="1"/>
</dbReference>
<dbReference type="GO" id="GO:1990904">
    <property type="term" value="C:ribonucleoprotein complex"/>
    <property type="evidence" value="ECO:0007669"/>
    <property type="project" value="UniProtKB-KW"/>
</dbReference>
<dbReference type="AlphaFoldDB" id="A0A059EZL8"/>